<sequence length="59" mass="6513">MRIAEAIGRAAERPSSRLCPEGKDQVGDEREQSAHRRIVSRSSTISSNDSKREEAEGKS</sequence>
<dbReference type="AlphaFoldDB" id="A0AAF0Q8T7"/>
<feature type="compositionally biased region" description="Basic and acidic residues" evidence="1">
    <location>
        <begin position="49"/>
        <end position="59"/>
    </location>
</feature>
<accession>A0AAF0Q8T7</accession>
<dbReference type="Proteomes" id="UP001234989">
    <property type="component" value="Chromosome 3"/>
</dbReference>
<evidence type="ECO:0000313" key="2">
    <source>
        <dbReference type="EMBL" id="WMV18448.1"/>
    </source>
</evidence>
<proteinExistence type="predicted"/>
<organism evidence="2 3">
    <name type="scientific">Solanum verrucosum</name>
    <dbReference type="NCBI Taxonomy" id="315347"/>
    <lineage>
        <taxon>Eukaryota</taxon>
        <taxon>Viridiplantae</taxon>
        <taxon>Streptophyta</taxon>
        <taxon>Embryophyta</taxon>
        <taxon>Tracheophyta</taxon>
        <taxon>Spermatophyta</taxon>
        <taxon>Magnoliopsida</taxon>
        <taxon>eudicotyledons</taxon>
        <taxon>Gunneridae</taxon>
        <taxon>Pentapetalae</taxon>
        <taxon>asterids</taxon>
        <taxon>lamiids</taxon>
        <taxon>Solanales</taxon>
        <taxon>Solanaceae</taxon>
        <taxon>Solanoideae</taxon>
        <taxon>Solaneae</taxon>
        <taxon>Solanum</taxon>
    </lineage>
</organism>
<feature type="compositionally biased region" description="Basic and acidic residues" evidence="1">
    <location>
        <begin position="10"/>
        <end position="34"/>
    </location>
</feature>
<feature type="region of interest" description="Disordered" evidence="1">
    <location>
        <begin position="1"/>
        <end position="59"/>
    </location>
</feature>
<dbReference type="EMBL" id="CP133614">
    <property type="protein sequence ID" value="WMV18448.1"/>
    <property type="molecule type" value="Genomic_DNA"/>
</dbReference>
<protein>
    <submittedName>
        <fullName evidence="2">Uncharacterized protein</fullName>
    </submittedName>
</protein>
<evidence type="ECO:0000256" key="1">
    <source>
        <dbReference type="SAM" id="MobiDB-lite"/>
    </source>
</evidence>
<gene>
    <name evidence="2" type="ORF">MTR67_011833</name>
</gene>
<name>A0AAF0Q8T7_SOLVR</name>
<evidence type="ECO:0000313" key="3">
    <source>
        <dbReference type="Proteomes" id="UP001234989"/>
    </source>
</evidence>
<keyword evidence="3" id="KW-1185">Reference proteome</keyword>
<reference evidence="2" key="1">
    <citation type="submission" date="2023-08" db="EMBL/GenBank/DDBJ databases">
        <title>A de novo genome assembly of Solanum verrucosum Schlechtendal, a Mexican diploid species geographically isolated from the other diploid A-genome species in potato relatives.</title>
        <authorList>
            <person name="Hosaka K."/>
        </authorList>
    </citation>
    <scope>NUCLEOTIDE SEQUENCE</scope>
    <source>
        <tissue evidence="2">Young leaves</tissue>
    </source>
</reference>